<comment type="caution">
    <text evidence="2">The sequence shown here is derived from an EMBL/GenBank/DDBJ whole genome shotgun (WGS) entry which is preliminary data.</text>
</comment>
<accession>A0ABP4PZG6</accession>
<evidence type="ECO:0008006" key="4">
    <source>
        <dbReference type="Google" id="ProtNLM"/>
    </source>
</evidence>
<keyword evidence="3" id="KW-1185">Reference proteome</keyword>
<dbReference type="Gene3D" id="2.180.10.10">
    <property type="entry name" value="RHS repeat-associated core"/>
    <property type="match status" value="1"/>
</dbReference>
<protein>
    <recommendedName>
        <fullName evidence="4">RHS repeat-associated core domain-containing protein</fullName>
    </recommendedName>
</protein>
<gene>
    <name evidence="2" type="ORF">GCM10009789_54680</name>
</gene>
<reference evidence="3" key="1">
    <citation type="journal article" date="2019" name="Int. J. Syst. Evol. Microbiol.">
        <title>The Global Catalogue of Microorganisms (GCM) 10K type strain sequencing project: providing services to taxonomists for standard genome sequencing and annotation.</title>
        <authorList>
            <consortium name="The Broad Institute Genomics Platform"/>
            <consortium name="The Broad Institute Genome Sequencing Center for Infectious Disease"/>
            <person name="Wu L."/>
            <person name="Ma J."/>
        </authorList>
    </citation>
    <scope>NUCLEOTIDE SEQUENCE [LARGE SCALE GENOMIC DNA]</scope>
    <source>
        <strain evidence="3">JCM 14969</strain>
    </source>
</reference>
<dbReference type="EMBL" id="BAAAOS010000040">
    <property type="protein sequence ID" value="GAA1593695.1"/>
    <property type="molecule type" value="Genomic_DNA"/>
</dbReference>
<feature type="compositionally biased region" description="Polar residues" evidence="1">
    <location>
        <begin position="77"/>
        <end position="88"/>
    </location>
</feature>
<evidence type="ECO:0000256" key="1">
    <source>
        <dbReference type="SAM" id="MobiDB-lite"/>
    </source>
</evidence>
<name>A0ABP4PZG6_9ACTN</name>
<proteinExistence type="predicted"/>
<feature type="region of interest" description="Disordered" evidence="1">
    <location>
        <begin position="66"/>
        <end position="88"/>
    </location>
</feature>
<evidence type="ECO:0000313" key="3">
    <source>
        <dbReference type="Proteomes" id="UP001500393"/>
    </source>
</evidence>
<organism evidence="2 3">
    <name type="scientific">Kribbella sancticallisti</name>
    <dbReference type="NCBI Taxonomy" id="460087"/>
    <lineage>
        <taxon>Bacteria</taxon>
        <taxon>Bacillati</taxon>
        <taxon>Actinomycetota</taxon>
        <taxon>Actinomycetes</taxon>
        <taxon>Propionibacteriales</taxon>
        <taxon>Kribbellaceae</taxon>
        <taxon>Kribbella</taxon>
    </lineage>
</organism>
<sequence>MGFREYNPSLNRFLSRDMYDGALKDMALGSDPWNSNRYAFAGGNPITGIELDGHCAMGEDGGCDENAGYTGPVQPQPAATSSPTPVPNNVGQEINESMGLPAEASPQQQAIRTSQLGITPAIAGFKLGAEEFARTGLDEGLELLADLSGIKDAETCIADFEKTACAWTAMSVTPLKIGKLGKLTAVTTGSRLAEASRSAFRASENPGTIFIKDKHLAGFGGRYGKFDSTDIGEVQGWVAEGLRSDGAIFKPNGLEGTFKVEVDMGRAIGTKGQTGIRAIVTDDGRVINAFPFNAR</sequence>
<dbReference type="Proteomes" id="UP001500393">
    <property type="component" value="Unassembled WGS sequence"/>
</dbReference>
<evidence type="ECO:0000313" key="2">
    <source>
        <dbReference type="EMBL" id="GAA1593695.1"/>
    </source>
</evidence>